<evidence type="ECO:0000256" key="2">
    <source>
        <dbReference type="ARBA" id="ARBA00006275"/>
    </source>
</evidence>
<dbReference type="EMBL" id="HG315671">
    <property type="protein sequence ID" value="CDF78267.1"/>
    <property type="molecule type" value="Genomic_DNA"/>
</dbReference>
<feature type="chain" id="PRO_5004590873" evidence="6">
    <location>
        <begin position="20"/>
        <end position="475"/>
    </location>
</feature>
<dbReference type="Pfam" id="PF07980">
    <property type="entry name" value="SusD_RagB"/>
    <property type="match status" value="1"/>
</dbReference>
<evidence type="ECO:0000313" key="9">
    <source>
        <dbReference type="EMBL" id="CDF78267.1"/>
    </source>
</evidence>
<dbReference type="OrthoDB" id="1100079at2"/>
<gene>
    <name evidence="9" type="ORF">BN863_5550</name>
</gene>
<keyword evidence="5" id="KW-0998">Cell outer membrane</keyword>
<dbReference type="eggNOG" id="COG1834">
    <property type="taxonomic scope" value="Bacteria"/>
</dbReference>
<evidence type="ECO:0000256" key="1">
    <source>
        <dbReference type="ARBA" id="ARBA00004442"/>
    </source>
</evidence>
<dbReference type="STRING" id="1347342.BN863_5550"/>
<dbReference type="PROSITE" id="PS51257">
    <property type="entry name" value="PROKAR_LIPOPROTEIN"/>
    <property type="match status" value="1"/>
</dbReference>
<dbReference type="Gene3D" id="1.25.40.390">
    <property type="match status" value="1"/>
</dbReference>
<dbReference type="InterPro" id="IPR033985">
    <property type="entry name" value="SusD-like_N"/>
</dbReference>
<comment type="subcellular location">
    <subcellularLocation>
        <location evidence="1">Cell outer membrane</location>
    </subcellularLocation>
</comment>
<dbReference type="InterPro" id="IPR012944">
    <property type="entry name" value="SusD_RagB_dom"/>
</dbReference>
<keyword evidence="4" id="KW-0472">Membrane</keyword>
<accession>T2KHD6</accession>
<evidence type="ECO:0000259" key="7">
    <source>
        <dbReference type="Pfam" id="PF07980"/>
    </source>
</evidence>
<evidence type="ECO:0000259" key="8">
    <source>
        <dbReference type="Pfam" id="PF14322"/>
    </source>
</evidence>
<feature type="signal peptide" evidence="6">
    <location>
        <begin position="1"/>
        <end position="19"/>
    </location>
</feature>
<dbReference type="PATRIC" id="fig|1347342.6.peg.559"/>
<dbReference type="SUPFAM" id="SSF48452">
    <property type="entry name" value="TPR-like"/>
    <property type="match status" value="1"/>
</dbReference>
<comment type="similarity">
    <text evidence="2">Belongs to the SusD family.</text>
</comment>
<dbReference type="Pfam" id="PF14322">
    <property type="entry name" value="SusD-like_3"/>
    <property type="match status" value="1"/>
</dbReference>
<evidence type="ECO:0000256" key="6">
    <source>
        <dbReference type="SAM" id="SignalP"/>
    </source>
</evidence>
<dbReference type="GO" id="GO:0009279">
    <property type="term" value="C:cell outer membrane"/>
    <property type="evidence" value="ECO:0007669"/>
    <property type="project" value="UniProtKB-SubCell"/>
</dbReference>
<proteinExistence type="inferred from homology"/>
<evidence type="ECO:0000256" key="5">
    <source>
        <dbReference type="ARBA" id="ARBA00023237"/>
    </source>
</evidence>
<protein>
    <submittedName>
        <fullName evidence="9">SusD-like protein</fullName>
    </submittedName>
</protein>
<evidence type="ECO:0000256" key="3">
    <source>
        <dbReference type="ARBA" id="ARBA00022729"/>
    </source>
</evidence>
<organism evidence="9 10">
    <name type="scientific">Formosa agariphila (strain DSM 15362 / KCTC 12365 / LMG 23005 / KMM 3901 / M-2Alg 35-1)</name>
    <dbReference type="NCBI Taxonomy" id="1347342"/>
    <lineage>
        <taxon>Bacteria</taxon>
        <taxon>Pseudomonadati</taxon>
        <taxon>Bacteroidota</taxon>
        <taxon>Flavobacteriia</taxon>
        <taxon>Flavobacteriales</taxon>
        <taxon>Flavobacteriaceae</taxon>
        <taxon>Formosa</taxon>
    </lineage>
</organism>
<dbReference type="HOGENOM" id="CLU_015553_3_2_10"/>
<sequence>MKKYISKLILAVFTTTAFVSCTEDVLTDPAPTESVTEEVVFNSREGVEALMSGILRNFRGQFTSTDAAGVNSIYFARVMKGNDVIQANNWFGFDYTNDNREPTYRRTVFNWEFPYYIINQANTLINGVEASEAIPAEDKAQLSAQGKAIRAFMYFQLAMEYQHTYTYDATLPAPPIYLELSLEGKPMSTLQEVYDLIIDDLTYAVANLDDYRLGKSYVNQNVANAILARVYQVTENWSGAKEAAMLAYGGSPSSVLDAASYGNGFSDITNEEWIWAAPQSTDQSNYYWGAPHSMADHYTLSYAATHFNNDFVNLFSATDVRNLFQNAYGVAAEDFRHYVTSKFEFNFDSDFAYIRTPEMILIEAEANYHLGDEATAHDLLFAIQSNRDANAVKSNNTGNALFEEILVERRKELYAETGVEWFDAKRLQRGITRTGNHRVKESASLSANDVRFFLKIPQEEIDANINIDDNINVGR</sequence>
<keyword evidence="10" id="KW-1185">Reference proteome</keyword>
<evidence type="ECO:0000313" key="10">
    <source>
        <dbReference type="Proteomes" id="UP000016160"/>
    </source>
</evidence>
<name>T2KHD6_FORAG</name>
<dbReference type="RefSeq" id="WP_038527257.1">
    <property type="nucleotide sequence ID" value="NZ_HG315671.1"/>
</dbReference>
<keyword evidence="3 6" id="KW-0732">Signal</keyword>
<feature type="domain" description="RagB/SusD" evidence="7">
    <location>
        <begin position="308"/>
        <end position="470"/>
    </location>
</feature>
<reference evidence="9 10" key="1">
    <citation type="journal article" date="2013" name="Appl. Environ. Microbiol.">
        <title>The genome of the alga-associated marine flavobacterium Formosa agariphila KMM 3901T reveals a broad potential for degradation of algal polysaccharides.</title>
        <authorList>
            <person name="Mann A.J."/>
            <person name="Hahnke R.L."/>
            <person name="Huang S."/>
            <person name="Werner J."/>
            <person name="Xing P."/>
            <person name="Barbeyron T."/>
            <person name="Huettel B."/>
            <person name="Stueber K."/>
            <person name="Reinhardt R."/>
            <person name="Harder J."/>
            <person name="Gloeckner F.O."/>
            <person name="Amann R.I."/>
            <person name="Teeling H."/>
        </authorList>
    </citation>
    <scope>NUCLEOTIDE SEQUENCE [LARGE SCALE GENOMIC DNA]</scope>
    <source>
        <strain evidence="10">DSM 15362 / KCTC 12365 / LMG 23005 / KMM 3901</strain>
    </source>
</reference>
<feature type="domain" description="SusD-like N-terminal" evidence="8">
    <location>
        <begin position="65"/>
        <end position="231"/>
    </location>
</feature>
<dbReference type="InterPro" id="IPR011990">
    <property type="entry name" value="TPR-like_helical_dom_sf"/>
</dbReference>
<dbReference type="Proteomes" id="UP000016160">
    <property type="component" value="Chromosome"/>
</dbReference>
<evidence type="ECO:0000256" key="4">
    <source>
        <dbReference type="ARBA" id="ARBA00023136"/>
    </source>
</evidence>
<dbReference type="AlphaFoldDB" id="T2KHD6"/>